<feature type="domain" description="FAD/NAD(P)-binding" evidence="11">
    <location>
        <begin position="382"/>
        <end position="617"/>
    </location>
</feature>
<dbReference type="SUPFAM" id="SSF51905">
    <property type="entry name" value="FAD/NAD(P)-binding domain"/>
    <property type="match status" value="1"/>
</dbReference>
<evidence type="ECO:0000256" key="4">
    <source>
        <dbReference type="ARBA" id="ARBA00022630"/>
    </source>
</evidence>
<evidence type="ECO:0000256" key="8">
    <source>
        <dbReference type="ARBA" id="ARBA00023004"/>
    </source>
</evidence>
<evidence type="ECO:0000256" key="3">
    <source>
        <dbReference type="ARBA" id="ARBA00011048"/>
    </source>
</evidence>
<keyword evidence="5" id="KW-0288">FMN</keyword>
<dbReference type="InterPro" id="IPR036188">
    <property type="entry name" value="FAD/NAD-bd_sf"/>
</dbReference>
<dbReference type="GO" id="GO:0051536">
    <property type="term" value="F:iron-sulfur cluster binding"/>
    <property type="evidence" value="ECO:0007669"/>
    <property type="project" value="UniProtKB-KW"/>
</dbReference>
<protein>
    <submittedName>
        <fullName evidence="12">2,4-dienoyl-CoA reductase-like NADH-dependent reductase (Old Yellow Enzyme family)</fullName>
    </submittedName>
</protein>
<name>A0A2N3Y123_SACSN</name>
<dbReference type="EMBL" id="PJNB01000001">
    <property type="protein sequence ID" value="PKW16628.1"/>
    <property type="molecule type" value="Genomic_DNA"/>
</dbReference>
<dbReference type="Gene3D" id="3.40.50.720">
    <property type="entry name" value="NAD(P)-binding Rossmann-like Domain"/>
    <property type="match status" value="1"/>
</dbReference>
<feature type="domain" description="NADH:flavin oxidoreductase/NADH oxidase N-terminal" evidence="10">
    <location>
        <begin position="6"/>
        <end position="338"/>
    </location>
</feature>
<dbReference type="GO" id="GO:0016491">
    <property type="term" value="F:oxidoreductase activity"/>
    <property type="evidence" value="ECO:0007669"/>
    <property type="project" value="UniProtKB-KW"/>
</dbReference>
<keyword evidence="13" id="KW-1185">Reference proteome</keyword>
<evidence type="ECO:0000256" key="1">
    <source>
        <dbReference type="ARBA" id="ARBA00001917"/>
    </source>
</evidence>
<comment type="similarity">
    <text evidence="3">In the N-terminal section; belongs to the NADH:flavin oxidoreductase/NADH oxidase family.</text>
</comment>
<dbReference type="STRING" id="994479.GCA_000194155_07419"/>
<dbReference type="Proteomes" id="UP000233786">
    <property type="component" value="Unassembled WGS sequence"/>
</dbReference>
<comment type="cofactor">
    <cofactor evidence="1">
        <name>FMN</name>
        <dbReference type="ChEBI" id="CHEBI:58210"/>
    </cofactor>
</comment>
<evidence type="ECO:0000259" key="11">
    <source>
        <dbReference type="Pfam" id="PF07992"/>
    </source>
</evidence>
<dbReference type="GO" id="GO:0010181">
    <property type="term" value="F:FMN binding"/>
    <property type="evidence" value="ECO:0007669"/>
    <property type="project" value="InterPro"/>
</dbReference>
<dbReference type="OrthoDB" id="3169239at2"/>
<dbReference type="InterPro" id="IPR013785">
    <property type="entry name" value="Aldolase_TIM"/>
</dbReference>
<organism evidence="12 13">
    <name type="scientific">Saccharopolyspora spinosa</name>
    <dbReference type="NCBI Taxonomy" id="60894"/>
    <lineage>
        <taxon>Bacteria</taxon>
        <taxon>Bacillati</taxon>
        <taxon>Actinomycetota</taxon>
        <taxon>Actinomycetes</taxon>
        <taxon>Pseudonocardiales</taxon>
        <taxon>Pseudonocardiaceae</taxon>
        <taxon>Saccharopolyspora</taxon>
    </lineage>
</organism>
<evidence type="ECO:0000259" key="10">
    <source>
        <dbReference type="Pfam" id="PF00724"/>
    </source>
</evidence>
<dbReference type="Gene3D" id="3.50.50.60">
    <property type="entry name" value="FAD/NAD(P)-binding domain"/>
    <property type="match status" value="1"/>
</dbReference>
<evidence type="ECO:0000256" key="7">
    <source>
        <dbReference type="ARBA" id="ARBA00023002"/>
    </source>
</evidence>
<keyword evidence="6" id="KW-0479">Metal-binding</keyword>
<dbReference type="InterPro" id="IPR051793">
    <property type="entry name" value="NADH:flavin_oxidoreductase"/>
</dbReference>
<dbReference type="Gene3D" id="3.20.20.70">
    <property type="entry name" value="Aldolase class I"/>
    <property type="match status" value="1"/>
</dbReference>
<accession>A0A2N3Y123</accession>
<dbReference type="InterPro" id="IPR001155">
    <property type="entry name" value="OxRdtase_FMN_N"/>
</dbReference>
<evidence type="ECO:0000256" key="6">
    <source>
        <dbReference type="ARBA" id="ARBA00022723"/>
    </source>
</evidence>
<evidence type="ECO:0000256" key="9">
    <source>
        <dbReference type="ARBA" id="ARBA00023014"/>
    </source>
</evidence>
<comment type="cofactor">
    <cofactor evidence="2">
        <name>[4Fe-4S] cluster</name>
        <dbReference type="ChEBI" id="CHEBI:49883"/>
    </cofactor>
</comment>
<keyword evidence="9" id="KW-0411">Iron-sulfur</keyword>
<proteinExistence type="inferred from homology"/>
<keyword evidence="7" id="KW-0560">Oxidoreductase</keyword>
<keyword evidence="4" id="KW-0285">Flavoprotein</keyword>
<dbReference type="AlphaFoldDB" id="A0A2N3Y123"/>
<dbReference type="GO" id="GO:0046872">
    <property type="term" value="F:metal ion binding"/>
    <property type="evidence" value="ECO:0007669"/>
    <property type="project" value="UniProtKB-KW"/>
</dbReference>
<dbReference type="Pfam" id="PF07992">
    <property type="entry name" value="Pyr_redox_2"/>
    <property type="match status" value="1"/>
</dbReference>
<dbReference type="PANTHER" id="PTHR42917">
    <property type="entry name" value="2,4-DIENOYL-COA REDUCTASE"/>
    <property type="match status" value="1"/>
</dbReference>
<evidence type="ECO:0000256" key="5">
    <source>
        <dbReference type="ARBA" id="ARBA00022643"/>
    </source>
</evidence>
<dbReference type="Pfam" id="PF00724">
    <property type="entry name" value="Oxidored_FMN"/>
    <property type="match status" value="1"/>
</dbReference>
<reference evidence="12" key="1">
    <citation type="submission" date="2017-12" db="EMBL/GenBank/DDBJ databases">
        <title>Sequencing the genomes of 1000 Actinobacteria strains.</title>
        <authorList>
            <person name="Klenk H.-P."/>
        </authorList>
    </citation>
    <scope>NUCLEOTIDE SEQUENCE [LARGE SCALE GENOMIC DNA]</scope>
    <source>
        <strain evidence="12">DSM 44228</strain>
    </source>
</reference>
<keyword evidence="8" id="KW-0408">Iron</keyword>
<gene>
    <name evidence="12" type="ORF">A8926_4479</name>
</gene>
<dbReference type="InterPro" id="IPR023753">
    <property type="entry name" value="FAD/NAD-binding_dom"/>
</dbReference>
<dbReference type="PANTHER" id="PTHR42917:SF2">
    <property type="entry name" value="2,4-DIENOYL-COA REDUCTASE [(2E)-ENOYL-COA-PRODUCING]"/>
    <property type="match status" value="1"/>
</dbReference>
<comment type="caution">
    <text evidence="12">The sequence shown here is derived from an EMBL/GenBank/DDBJ whole genome shotgun (WGS) entry which is preliminary data.</text>
</comment>
<dbReference type="SUPFAM" id="SSF51395">
    <property type="entry name" value="FMN-linked oxidoreductases"/>
    <property type="match status" value="1"/>
</dbReference>
<evidence type="ECO:0000313" key="12">
    <source>
        <dbReference type="EMBL" id="PKW16628.1"/>
    </source>
</evidence>
<evidence type="ECO:0000313" key="13">
    <source>
        <dbReference type="Proteomes" id="UP000233786"/>
    </source>
</evidence>
<evidence type="ECO:0000256" key="2">
    <source>
        <dbReference type="ARBA" id="ARBA00001966"/>
    </source>
</evidence>
<sequence length="653" mass="69493">MDMPHLFSPIRIGKHELPNRLYVPAHQEMFAEDGLPSARQAEYYRLRARAGAAMQVTGNTAVTLSQRAEMGPARMANHDDSVIPGYQMLADAVHAEGGRLLAQLSHSGLLTHSANMHVLSASEYRPERTRETASPISSEQIAEVVTAYGAAAARVHEGQLDGVELLMARGSLLGTFLSPAFNLRQDEWGGETAARMRFPLAVVAAVRTAIGSDLMLGVRISADEFIADGMTPAIAGEVAQHLEQSGLVDYLSVTGGTPTHRESFTYGYPATGTPHGLFRHLAAAVKKTTNLPVACVGRVTDPALAEEIVASGDADLVGVVRAQIADPEFFSKAKTGRHADIRPCVGANVCANFHMKGHGVRCIGNPRVGQERQPEPVSEPMRYLVIGGGPGGMEAARALALRGHRVTLVDRGSELGGRMLQWTDSFSRREFRRLIEWWRHSLAQAQVDVRLGLDADLGFVRTESPDHTVLATGATAVPSPINVPTNGPRLITLDDAMSGRRPTGPGAVIDEMGRADAVLIAEKLAESGSDVTLVTSCLHVAEGEGEPTLYPLLARLNELGIRVIERSRVVASPGGDLNVTGMFGGGVTETLSVSWAVHWSGATPDNSLADSLTRAGIPRSVIGDAVQPRRVNDAVSEGAALAETAIPASLARR</sequence>